<accession>A0A645AXR2</accession>
<name>A0A645AXR2_9ZZZZ</name>
<protein>
    <submittedName>
        <fullName evidence="1">Uncharacterized protein</fullName>
    </submittedName>
</protein>
<dbReference type="AlphaFoldDB" id="A0A645AXR2"/>
<comment type="caution">
    <text evidence="1">The sequence shown here is derived from an EMBL/GenBank/DDBJ whole genome shotgun (WGS) entry which is preliminary data.</text>
</comment>
<evidence type="ECO:0000313" key="1">
    <source>
        <dbReference type="EMBL" id="MPM58035.1"/>
    </source>
</evidence>
<organism evidence="1">
    <name type="scientific">bioreactor metagenome</name>
    <dbReference type="NCBI Taxonomy" id="1076179"/>
    <lineage>
        <taxon>unclassified sequences</taxon>
        <taxon>metagenomes</taxon>
        <taxon>ecological metagenomes</taxon>
    </lineage>
</organism>
<proteinExistence type="predicted"/>
<gene>
    <name evidence="1" type="ORF">SDC9_104864</name>
</gene>
<dbReference type="EMBL" id="VSSQ01016568">
    <property type="protein sequence ID" value="MPM58035.1"/>
    <property type="molecule type" value="Genomic_DNA"/>
</dbReference>
<reference evidence="1" key="1">
    <citation type="submission" date="2019-08" db="EMBL/GenBank/DDBJ databases">
        <authorList>
            <person name="Kucharzyk K."/>
            <person name="Murdoch R.W."/>
            <person name="Higgins S."/>
            <person name="Loffler F."/>
        </authorList>
    </citation>
    <scope>NUCLEOTIDE SEQUENCE</scope>
</reference>
<sequence>MLAKLRTALAHAHGAEGAVPGVGVGAKNHFPTAGQLLPGVGVNDALVGGDVDAAVFLRGRKAEGVVVPVDGAAHGAQAVVAVGQGVGQGEFPHPGGPGLLENAHVGDVVGNHRVKAEPQLVFVAGSVVALQDGPGQSAPAPFLRGDGRGFAGNAFGQKYAGGVQRNHEKSLPDPPFLQRAFLNLCFNVAQNSSYEKLKMAEERICPAFSSK</sequence>